<protein>
    <submittedName>
        <fullName evidence="2">Uncharacterized protein</fullName>
    </submittedName>
</protein>
<dbReference type="AlphaFoldDB" id="A0A2S3VU06"/>
<sequence length="116" mass="12309">MTPVNVPGVEFPFPGKTLVIPPMALGDLEQLLDRINNVMSGRMDKDSIATVIDATHAALRRNYPDMDRSEVASLLDLKNMRAALDAVMSASGMEAQPVNESGEALAPSTGASSTHT</sequence>
<name>A0A2S3VU06_9PSED</name>
<comment type="caution">
    <text evidence="2">The sequence shown here is derived from an EMBL/GenBank/DDBJ whole genome shotgun (WGS) entry which is preliminary data.</text>
</comment>
<gene>
    <name evidence="2" type="ORF">B0D71_01025</name>
</gene>
<keyword evidence="3" id="KW-1185">Reference proteome</keyword>
<feature type="region of interest" description="Disordered" evidence="1">
    <location>
        <begin position="93"/>
        <end position="116"/>
    </location>
</feature>
<proteinExistence type="predicted"/>
<dbReference type="Proteomes" id="UP000237440">
    <property type="component" value="Unassembled WGS sequence"/>
</dbReference>
<dbReference type="OrthoDB" id="9180489at2"/>
<evidence type="ECO:0000256" key="1">
    <source>
        <dbReference type="SAM" id="MobiDB-lite"/>
    </source>
</evidence>
<accession>A0A2S3VU06</accession>
<dbReference type="EMBL" id="MUJK01000001">
    <property type="protein sequence ID" value="POF43428.1"/>
    <property type="molecule type" value="Genomic_DNA"/>
</dbReference>
<reference evidence="3" key="1">
    <citation type="submission" date="2017-02" db="EMBL/GenBank/DDBJ databases">
        <authorList>
            <person name="Furmanczyk E.M."/>
        </authorList>
    </citation>
    <scope>NUCLEOTIDE SEQUENCE [LARGE SCALE GENOMIC DNA]</scope>
    <source>
        <strain evidence="3">AP3_22</strain>
    </source>
</reference>
<evidence type="ECO:0000313" key="2">
    <source>
        <dbReference type="EMBL" id="POF43428.1"/>
    </source>
</evidence>
<organism evidence="2 3">
    <name type="scientific">Pseudomonas laurylsulfativorans</name>
    <dbReference type="NCBI Taxonomy" id="1943631"/>
    <lineage>
        <taxon>Bacteria</taxon>
        <taxon>Pseudomonadati</taxon>
        <taxon>Pseudomonadota</taxon>
        <taxon>Gammaproteobacteria</taxon>
        <taxon>Pseudomonadales</taxon>
        <taxon>Pseudomonadaceae</taxon>
        <taxon>Pseudomonas</taxon>
    </lineage>
</organism>
<dbReference type="RefSeq" id="WP_103393076.1">
    <property type="nucleotide sequence ID" value="NZ_MUJK01000001.1"/>
</dbReference>
<evidence type="ECO:0000313" key="3">
    <source>
        <dbReference type="Proteomes" id="UP000237440"/>
    </source>
</evidence>